<feature type="transmembrane region" description="Helical" evidence="10">
    <location>
        <begin position="260"/>
        <end position="282"/>
    </location>
</feature>
<dbReference type="InterPro" id="IPR005599">
    <property type="entry name" value="GPI_mannosylTrfase"/>
</dbReference>
<keyword evidence="9 10" id="KW-0472">Membrane</keyword>
<evidence type="ECO:0000256" key="9">
    <source>
        <dbReference type="ARBA" id="ARBA00023136"/>
    </source>
</evidence>
<evidence type="ECO:0000256" key="10">
    <source>
        <dbReference type="RuleBase" id="RU363075"/>
    </source>
</evidence>
<dbReference type="PANTHER" id="PTHR22760:SF2">
    <property type="entry name" value="ALPHA-1,2-MANNOSYLTRANSFERASE ALG9"/>
    <property type="match status" value="1"/>
</dbReference>
<dbReference type="GO" id="GO:0005789">
    <property type="term" value="C:endoplasmic reticulum membrane"/>
    <property type="evidence" value="ECO:0007669"/>
    <property type="project" value="UniProtKB-SubCell"/>
</dbReference>
<proteinExistence type="inferred from homology"/>
<comment type="subcellular location">
    <subcellularLocation>
        <location evidence="1 10">Endoplasmic reticulum membrane</location>
        <topology evidence="1 10">Multi-pass membrane protein</topology>
    </subcellularLocation>
</comment>
<feature type="transmembrane region" description="Helical" evidence="10">
    <location>
        <begin position="362"/>
        <end position="379"/>
    </location>
</feature>
<evidence type="ECO:0000256" key="7">
    <source>
        <dbReference type="ARBA" id="ARBA00022824"/>
    </source>
</evidence>
<name>A0A0D7BV26_9AGAR</name>
<feature type="region of interest" description="Disordered" evidence="11">
    <location>
        <begin position="1"/>
        <end position="25"/>
    </location>
</feature>
<dbReference type="OrthoDB" id="497541at2759"/>
<organism evidence="12 13">
    <name type="scientific">Cylindrobasidium torrendii FP15055 ss-10</name>
    <dbReference type="NCBI Taxonomy" id="1314674"/>
    <lineage>
        <taxon>Eukaryota</taxon>
        <taxon>Fungi</taxon>
        <taxon>Dikarya</taxon>
        <taxon>Basidiomycota</taxon>
        <taxon>Agaricomycotina</taxon>
        <taxon>Agaricomycetes</taxon>
        <taxon>Agaricomycetidae</taxon>
        <taxon>Agaricales</taxon>
        <taxon>Marasmiineae</taxon>
        <taxon>Physalacriaceae</taxon>
        <taxon>Cylindrobasidium</taxon>
    </lineage>
</organism>
<feature type="transmembrane region" description="Helical" evidence="10">
    <location>
        <begin position="391"/>
        <end position="409"/>
    </location>
</feature>
<sequence length="673" mass="77186">MATTQTLRFRGPEKPKAAPKRSTRHDGILQDQIRRSDRAPWSPSFSLALRVLLLVRFAAAMYSNIDDCDEVYNFWEPLHFFDKGYGFQTWEVTPQYGIRSWAYILLHLIPVRIASFVFKNDKRPAFFALRISMSLASAATEAYLYRQVFDRVNNRVGRYVFFMLLGSAGLWNASSAFLPSTFAMYFTSLAFAASIIPASSSNAMRTLKTTVLFAAGAILGWPFALALSIPFVIEELFVFGGDVVPAAERNKWLINRWKRFLGAAVVAATLFIPVICIDSIAYGKLTIAPLNIITYNIFSDRGPNLYGTEPWNFYLKNLLLNFNVLLPFALISLPSLVITYFVDRKRLGFFTPTAEQSSPFTLLGLRLLPFYIWLGVLSLQEHKEERFMFPAYTLLCFNAATSVYLIRGWLEMAFIKATNSPYQASRTSIFRNFTMSVVVVSTLLSLSRIRANWHNYHAPMTMMHSLEYSELPRLLNVTNLLPPVARHSGRNTGETREQMIDLTPIKDFDLTLCYGKEWYRFPGHYLVPAGIRVEFIQSEFKGLLPGHFIESANQSSSLWARPQTRYQPKTMNDQNKEEPSHYVPVESCDYLVDLDFPEHPVESALEPRYTTMTDTWEKVDCRPFLDARHSSVWGRTLWVPGETWSNLNSWGEYCLLRNKNRVEQKIKAMTKKD</sequence>
<keyword evidence="7 10" id="KW-0256">Endoplasmic reticulum</keyword>
<keyword evidence="6 10" id="KW-0812">Transmembrane</keyword>
<dbReference type="EC" id="2.4.1.-" evidence="10"/>
<evidence type="ECO:0000256" key="3">
    <source>
        <dbReference type="ARBA" id="ARBA00007063"/>
    </source>
</evidence>
<evidence type="ECO:0000256" key="11">
    <source>
        <dbReference type="SAM" id="MobiDB-lite"/>
    </source>
</evidence>
<dbReference type="Proteomes" id="UP000054007">
    <property type="component" value="Unassembled WGS sequence"/>
</dbReference>
<keyword evidence="13" id="KW-1185">Reference proteome</keyword>
<protein>
    <recommendedName>
        <fullName evidence="10">Mannosyltransferase</fullName>
        <ecNumber evidence="10">2.4.1.-</ecNumber>
    </recommendedName>
</protein>
<dbReference type="STRING" id="1314674.A0A0D7BV26"/>
<gene>
    <name evidence="12" type="ORF">CYLTODRAFT_416849</name>
</gene>
<dbReference type="GO" id="GO:0000026">
    <property type="term" value="F:alpha-1,2-mannosyltransferase activity"/>
    <property type="evidence" value="ECO:0007669"/>
    <property type="project" value="TreeGrafter"/>
</dbReference>
<keyword evidence="8 10" id="KW-1133">Transmembrane helix</keyword>
<dbReference type="UniPathway" id="UPA00378"/>
<evidence type="ECO:0000256" key="2">
    <source>
        <dbReference type="ARBA" id="ARBA00004922"/>
    </source>
</evidence>
<dbReference type="Pfam" id="PF03901">
    <property type="entry name" value="Glyco_transf_22"/>
    <property type="match status" value="1"/>
</dbReference>
<evidence type="ECO:0000256" key="4">
    <source>
        <dbReference type="ARBA" id="ARBA00022676"/>
    </source>
</evidence>
<feature type="transmembrane region" description="Helical" evidence="10">
    <location>
        <begin position="211"/>
        <end position="233"/>
    </location>
</feature>
<dbReference type="PANTHER" id="PTHR22760">
    <property type="entry name" value="GLYCOSYLTRANSFERASE"/>
    <property type="match status" value="1"/>
</dbReference>
<evidence type="ECO:0000313" key="13">
    <source>
        <dbReference type="Proteomes" id="UP000054007"/>
    </source>
</evidence>
<evidence type="ECO:0000256" key="1">
    <source>
        <dbReference type="ARBA" id="ARBA00004477"/>
    </source>
</evidence>
<dbReference type="AlphaFoldDB" id="A0A0D7BV26"/>
<keyword evidence="5 12" id="KW-0808">Transferase</keyword>
<evidence type="ECO:0000313" key="12">
    <source>
        <dbReference type="EMBL" id="KIY73476.1"/>
    </source>
</evidence>
<accession>A0A0D7BV26</accession>
<dbReference type="GO" id="GO:0006487">
    <property type="term" value="P:protein N-linked glycosylation"/>
    <property type="evidence" value="ECO:0007669"/>
    <property type="project" value="TreeGrafter"/>
</dbReference>
<evidence type="ECO:0000256" key="6">
    <source>
        <dbReference type="ARBA" id="ARBA00022692"/>
    </source>
</evidence>
<reference evidence="12 13" key="1">
    <citation type="journal article" date="2015" name="Fungal Genet. Biol.">
        <title>Evolution of novel wood decay mechanisms in Agaricales revealed by the genome sequences of Fistulina hepatica and Cylindrobasidium torrendii.</title>
        <authorList>
            <person name="Floudas D."/>
            <person name="Held B.W."/>
            <person name="Riley R."/>
            <person name="Nagy L.G."/>
            <person name="Koehler G."/>
            <person name="Ransdell A.S."/>
            <person name="Younus H."/>
            <person name="Chow J."/>
            <person name="Chiniquy J."/>
            <person name="Lipzen A."/>
            <person name="Tritt A."/>
            <person name="Sun H."/>
            <person name="Haridas S."/>
            <person name="LaButti K."/>
            <person name="Ohm R.A."/>
            <person name="Kues U."/>
            <person name="Blanchette R.A."/>
            <person name="Grigoriev I.V."/>
            <person name="Minto R.E."/>
            <person name="Hibbett D.S."/>
        </authorList>
    </citation>
    <scope>NUCLEOTIDE SEQUENCE [LARGE SCALE GENOMIC DNA]</scope>
    <source>
        <strain evidence="12 13">FP15055 ss-10</strain>
    </source>
</reference>
<comment type="similarity">
    <text evidence="3 10">Belongs to the glycosyltransferase 22 family.</text>
</comment>
<keyword evidence="4 10" id="KW-0328">Glycosyltransferase</keyword>
<feature type="transmembrane region" description="Helical" evidence="10">
    <location>
        <begin position="318"/>
        <end position="342"/>
    </location>
</feature>
<feature type="transmembrane region" description="Helical" evidence="10">
    <location>
        <begin position="180"/>
        <end position="199"/>
    </location>
</feature>
<evidence type="ECO:0000256" key="8">
    <source>
        <dbReference type="ARBA" id="ARBA00022989"/>
    </source>
</evidence>
<feature type="transmembrane region" description="Helical" evidence="10">
    <location>
        <begin position="156"/>
        <end position="174"/>
    </location>
</feature>
<dbReference type="EMBL" id="KN880435">
    <property type="protein sequence ID" value="KIY73476.1"/>
    <property type="molecule type" value="Genomic_DNA"/>
</dbReference>
<evidence type="ECO:0000256" key="5">
    <source>
        <dbReference type="ARBA" id="ARBA00022679"/>
    </source>
</evidence>
<comment type="pathway">
    <text evidence="2">Protein modification; protein glycosylation.</text>
</comment>